<organism evidence="10 13">
    <name type="scientific">Cuniculiplasma divulgatum</name>
    <dbReference type="NCBI Taxonomy" id="1673428"/>
    <lineage>
        <taxon>Archaea</taxon>
        <taxon>Methanobacteriati</taxon>
        <taxon>Thermoplasmatota</taxon>
        <taxon>Thermoplasmata</taxon>
        <taxon>Thermoplasmatales</taxon>
        <taxon>Cuniculiplasmataceae</taxon>
        <taxon>Cuniculiplasma</taxon>
    </lineage>
</organism>
<evidence type="ECO:0000256" key="6">
    <source>
        <dbReference type="ARBA" id="ARBA00022980"/>
    </source>
</evidence>
<evidence type="ECO:0000313" key="11">
    <source>
        <dbReference type="EMBL" id="SJK85145.1"/>
    </source>
</evidence>
<keyword evidence="7 8" id="KW-0687">Ribonucleoprotein</keyword>
<dbReference type="OrthoDB" id="25810at2157"/>
<dbReference type="PRINTS" id="PR00884">
    <property type="entry name" value="RIBOSOMALHS6"/>
</dbReference>
<accession>A0A1N5VGH3</accession>
<evidence type="ECO:0000256" key="2">
    <source>
        <dbReference type="ARBA" id="ARBA00022490"/>
    </source>
</evidence>
<comment type="subunit">
    <text evidence="8">Part of the 50S ribosomal subunit. Probably part of the RNase P complex.</text>
</comment>
<evidence type="ECO:0000256" key="5">
    <source>
        <dbReference type="ARBA" id="ARBA00022884"/>
    </source>
</evidence>
<dbReference type="Pfam" id="PF01248">
    <property type="entry name" value="Ribosomal_L7Ae"/>
    <property type="match status" value="1"/>
</dbReference>
<dbReference type="InterPro" id="IPR050257">
    <property type="entry name" value="eL8/uL1-like"/>
</dbReference>
<reference evidence="11" key="2">
    <citation type="submission" date="2016-06" db="EMBL/GenBank/DDBJ databases">
        <authorList>
            <person name="Olsen C.W."/>
            <person name="Carey S."/>
            <person name="Hinshaw L."/>
            <person name="Karasin A.I."/>
        </authorList>
    </citation>
    <scope>NUCLEOTIDE SEQUENCE [LARGE SCALE GENOMIC DNA]</scope>
    <source>
        <strain evidence="11">PM4</strain>
    </source>
</reference>
<gene>
    <name evidence="8" type="primary">rpl7ae</name>
    <name evidence="11" type="ORF">CPM_1344</name>
    <name evidence="10" type="ORF">CSP5_1345</name>
</gene>
<dbReference type="EMBL" id="LT671858">
    <property type="protein sequence ID" value="SIM71235.1"/>
    <property type="molecule type" value="Genomic_DNA"/>
</dbReference>
<keyword evidence="12" id="KW-1185">Reference proteome</keyword>
<dbReference type="AlphaFoldDB" id="A0A1N5VGH3"/>
<comment type="subcellular location">
    <subcellularLocation>
        <location evidence="8">Cytoplasm</location>
    </subcellularLocation>
</comment>
<dbReference type="PRINTS" id="PR00881">
    <property type="entry name" value="L7ARS6FAMILY"/>
</dbReference>
<dbReference type="InterPro" id="IPR029064">
    <property type="entry name" value="Ribosomal_eL30-like_sf"/>
</dbReference>
<evidence type="ECO:0000256" key="8">
    <source>
        <dbReference type="HAMAP-Rule" id="MF_00326"/>
    </source>
</evidence>
<dbReference type="PANTHER" id="PTHR23105">
    <property type="entry name" value="RIBOSOMAL PROTEIN L7AE FAMILY MEMBER"/>
    <property type="match status" value="1"/>
</dbReference>
<dbReference type="InterPro" id="IPR018492">
    <property type="entry name" value="Ribosomal_eL8/Nhp2"/>
</dbReference>
<evidence type="ECO:0000256" key="4">
    <source>
        <dbReference type="ARBA" id="ARBA00022730"/>
    </source>
</evidence>
<dbReference type="GO" id="GO:0005737">
    <property type="term" value="C:cytoplasm"/>
    <property type="evidence" value="ECO:0007669"/>
    <property type="project" value="UniProtKB-SubCell"/>
</dbReference>
<evidence type="ECO:0000259" key="9">
    <source>
        <dbReference type="Pfam" id="PF01248"/>
    </source>
</evidence>
<dbReference type="GeneID" id="41588592"/>
<dbReference type="GO" id="GO:0001682">
    <property type="term" value="P:tRNA 5'-leader removal"/>
    <property type="evidence" value="ECO:0007669"/>
    <property type="project" value="UniProtKB-UniRule"/>
</dbReference>
<evidence type="ECO:0000256" key="3">
    <source>
        <dbReference type="ARBA" id="ARBA00022694"/>
    </source>
</evidence>
<keyword evidence="4 8" id="KW-0699">rRNA-binding</keyword>
<keyword evidence="5 8" id="KW-0694">RNA-binding</keyword>
<dbReference type="HAMAP" id="MF_00326">
    <property type="entry name" value="Ribosomal_eL8"/>
    <property type="match status" value="1"/>
</dbReference>
<dbReference type="SUPFAM" id="SSF55315">
    <property type="entry name" value="L30e-like"/>
    <property type="match status" value="1"/>
</dbReference>
<evidence type="ECO:0000313" key="13">
    <source>
        <dbReference type="Proteomes" id="UP000195607"/>
    </source>
</evidence>
<keyword evidence="6 8" id="KW-0689">Ribosomal protein</keyword>
<dbReference type="NCBIfam" id="TIGR03677">
    <property type="entry name" value="eL8_ribo"/>
    <property type="match status" value="1"/>
</dbReference>
<dbReference type="GO" id="GO:0006412">
    <property type="term" value="P:translation"/>
    <property type="evidence" value="ECO:0007669"/>
    <property type="project" value="UniProtKB-UniRule"/>
</dbReference>
<dbReference type="Proteomes" id="UP000187822">
    <property type="component" value="Chromosome I"/>
</dbReference>
<dbReference type="STRING" id="1673428.CPM_1344"/>
<dbReference type="RefSeq" id="WP_077076860.1">
    <property type="nucleotide sequence ID" value="NZ_LT671858.1"/>
</dbReference>
<protein>
    <recommendedName>
        <fullName evidence="8">Large ribosomal subunit protein eL8</fullName>
    </recommendedName>
</protein>
<comment type="function">
    <text evidence="8">Multifunctional RNA-binding protein that recognizes the K-turn motif in ribosomal RNA, the RNA component of RNase P, box H/ACA, box C/D and box C'/D' sRNAs.</text>
</comment>
<dbReference type="GO" id="GO:1990904">
    <property type="term" value="C:ribonucleoprotein complex"/>
    <property type="evidence" value="ECO:0007669"/>
    <property type="project" value="UniProtKB-KW"/>
</dbReference>
<dbReference type="GO" id="GO:0005840">
    <property type="term" value="C:ribosome"/>
    <property type="evidence" value="ECO:0007669"/>
    <property type="project" value="UniProtKB-KW"/>
</dbReference>
<reference evidence="12" key="3">
    <citation type="submission" date="2016-06" db="EMBL/GenBank/DDBJ databases">
        <authorList>
            <person name="Toshchakov V.S."/>
        </authorList>
    </citation>
    <scope>NUCLEOTIDE SEQUENCE [LARGE SCALE GENOMIC DNA]</scope>
    <source>
        <strain>PM4 (JCM 30641</strain>
        <strain evidence="12">\VKM B-2940)</strain>
    </source>
</reference>
<dbReference type="EMBL" id="LT719092">
    <property type="protein sequence ID" value="SJK85145.1"/>
    <property type="molecule type" value="Genomic_DNA"/>
</dbReference>
<dbReference type="GO" id="GO:0019843">
    <property type="term" value="F:rRNA binding"/>
    <property type="evidence" value="ECO:0007669"/>
    <property type="project" value="UniProtKB-KW"/>
</dbReference>
<proteinExistence type="inferred from homology"/>
<dbReference type="GO" id="GO:0004526">
    <property type="term" value="F:ribonuclease P activity"/>
    <property type="evidence" value="ECO:0007669"/>
    <property type="project" value="UniProtKB-UniRule"/>
</dbReference>
<reference evidence="10 13" key="1">
    <citation type="submission" date="2016-04" db="EMBL/GenBank/DDBJ databases">
        <authorList>
            <person name="Evans L.H."/>
            <person name="Alamgir A."/>
            <person name="Owens N."/>
            <person name="Weber N.D."/>
            <person name="Virtaneva K."/>
            <person name="Barbian K."/>
            <person name="Babar A."/>
            <person name="Rosenke K."/>
        </authorList>
    </citation>
    <scope>NUCLEOTIDE SEQUENCE [LARGE SCALE GENOMIC DNA]</scope>
    <source>
        <strain evidence="10">S5</strain>
        <strain evidence="13">S5(T) (JCM 30642 \VKM B-2941)</strain>
    </source>
</reference>
<evidence type="ECO:0000256" key="7">
    <source>
        <dbReference type="ARBA" id="ARBA00023274"/>
    </source>
</evidence>
<keyword evidence="2 8" id="KW-0963">Cytoplasm</keyword>
<evidence type="ECO:0000256" key="1">
    <source>
        <dbReference type="ARBA" id="ARBA00007337"/>
    </source>
</evidence>
<name>A0A1N5VGH3_9ARCH</name>
<dbReference type="InterPro" id="IPR022481">
    <property type="entry name" value="Ribosomal_eL8_arc"/>
</dbReference>
<dbReference type="KEGG" id="cdiv:CPM_1344"/>
<evidence type="ECO:0000313" key="12">
    <source>
        <dbReference type="Proteomes" id="UP000187822"/>
    </source>
</evidence>
<comment type="similarity">
    <text evidence="1 8">Belongs to the eukaryotic ribosomal protein eL8 family.</text>
</comment>
<evidence type="ECO:0000313" key="10">
    <source>
        <dbReference type="EMBL" id="SIM71235.1"/>
    </source>
</evidence>
<dbReference type="InterPro" id="IPR004038">
    <property type="entry name" value="Ribosomal_eL8/eL30/eS12/Gad45"/>
</dbReference>
<dbReference type="Gene3D" id="3.30.1330.30">
    <property type="match status" value="1"/>
</dbReference>
<sequence length="122" mass="13651">MDKTTYVKFETPESLEKKILELVENCYRSGKIKKGTNEVIKSIERGESKLVVIAEDVNPPEVVYFIPKLCEERKVPFAYVKTRSELGSKVAIGSTASISITDVGKNEELLKQITSEVANLNK</sequence>
<feature type="domain" description="Ribosomal protein eL8/eL30/eS12/Gadd45" evidence="9">
    <location>
        <begin position="18"/>
        <end position="108"/>
    </location>
</feature>
<keyword evidence="3 8" id="KW-0819">tRNA processing</keyword>
<dbReference type="Proteomes" id="UP000195607">
    <property type="component" value="Chromosome I"/>
</dbReference>
<dbReference type="GO" id="GO:0003735">
    <property type="term" value="F:structural constituent of ribosome"/>
    <property type="evidence" value="ECO:0007669"/>
    <property type="project" value="InterPro"/>
</dbReference>